<evidence type="ECO:0000313" key="3">
    <source>
        <dbReference type="Proteomes" id="UP001201262"/>
    </source>
</evidence>
<gene>
    <name evidence="2" type="ORF">BGW36DRAFT_354703</name>
</gene>
<feature type="compositionally biased region" description="Basic residues" evidence="1">
    <location>
        <begin position="63"/>
        <end position="72"/>
    </location>
</feature>
<sequence length="308" mass="35339">MAMADPDADLVLSASAGVSSIPLVRMRQQDGIRMPQDDWTGVTNRESRRKLQNRLNQRAYRARKTNGVRKAPKQRDSSVSLKSAIDSLSPSLPNIKKEAVQEETDDGQTATYCHTPPAYRIAQRRFEATVYKSYLQGSPQLEHLINLSRLNVHRAIQDNIIAIGMTPSWMCDDDSISIFNLAVPGFSEDNIPASLRPTSIQRKIPHHPWLDFFPFPRMRDNLIIAGDTFDDEKLCHDLNAFWDSRSTATSLLVWGQPWDPMNWEITEFFIRKWGWSLKGCAELLASTNRWRRRRGEEPLIYSRVLELD</sequence>
<evidence type="ECO:0000256" key="1">
    <source>
        <dbReference type="SAM" id="MobiDB-lite"/>
    </source>
</evidence>
<dbReference type="InterPro" id="IPR021833">
    <property type="entry name" value="DUF3425"/>
</dbReference>
<dbReference type="PANTHER" id="PTHR38116:SF1">
    <property type="entry name" value="BZIP DOMAIN-CONTAINING PROTEIN"/>
    <property type="match status" value="1"/>
</dbReference>
<dbReference type="RefSeq" id="XP_046076293.1">
    <property type="nucleotide sequence ID" value="XM_046213554.1"/>
</dbReference>
<dbReference type="PANTHER" id="PTHR38116">
    <property type="entry name" value="CHROMOSOME 7, WHOLE GENOME SHOTGUN SEQUENCE"/>
    <property type="match status" value="1"/>
</dbReference>
<name>A0AAD4L0J2_9EURO</name>
<keyword evidence="3" id="KW-1185">Reference proteome</keyword>
<proteinExistence type="predicted"/>
<protein>
    <recommendedName>
        <fullName evidence="4">BZIP domain-containing protein</fullName>
    </recommendedName>
</protein>
<accession>A0AAD4L0J2</accession>
<dbReference type="EMBL" id="JAJTJA010000002">
    <property type="protein sequence ID" value="KAH8703275.1"/>
    <property type="molecule type" value="Genomic_DNA"/>
</dbReference>
<reference evidence="2" key="1">
    <citation type="submission" date="2021-12" db="EMBL/GenBank/DDBJ databases">
        <title>Convergent genome expansion in fungi linked to evolution of root-endophyte symbiosis.</title>
        <authorList>
            <consortium name="DOE Joint Genome Institute"/>
            <person name="Ke Y.-H."/>
            <person name="Bonito G."/>
            <person name="Liao H.-L."/>
            <person name="Looney B."/>
            <person name="Rojas-Flechas A."/>
            <person name="Nash J."/>
            <person name="Hameed K."/>
            <person name="Schadt C."/>
            <person name="Martin F."/>
            <person name="Crous P.W."/>
            <person name="Miettinen O."/>
            <person name="Magnuson J.K."/>
            <person name="Labbe J."/>
            <person name="Jacobson D."/>
            <person name="Doktycz M.J."/>
            <person name="Veneault-Fourrey C."/>
            <person name="Kuo A."/>
            <person name="Mondo S."/>
            <person name="Calhoun S."/>
            <person name="Riley R."/>
            <person name="Ohm R."/>
            <person name="LaButti K."/>
            <person name="Andreopoulos B."/>
            <person name="Pangilinan J."/>
            <person name="Nolan M."/>
            <person name="Tritt A."/>
            <person name="Clum A."/>
            <person name="Lipzen A."/>
            <person name="Daum C."/>
            <person name="Barry K."/>
            <person name="Grigoriev I.V."/>
            <person name="Vilgalys R."/>
        </authorList>
    </citation>
    <scope>NUCLEOTIDE SEQUENCE</scope>
    <source>
        <strain evidence="2">PMI_201</strain>
    </source>
</reference>
<dbReference type="CDD" id="cd14688">
    <property type="entry name" value="bZIP_YAP"/>
    <property type="match status" value="1"/>
</dbReference>
<dbReference type="Pfam" id="PF11905">
    <property type="entry name" value="DUF3425"/>
    <property type="match status" value="1"/>
</dbReference>
<dbReference type="Proteomes" id="UP001201262">
    <property type="component" value="Unassembled WGS sequence"/>
</dbReference>
<dbReference type="GeneID" id="70243841"/>
<dbReference type="Gene3D" id="1.20.5.170">
    <property type="match status" value="1"/>
</dbReference>
<comment type="caution">
    <text evidence="2">The sequence shown here is derived from an EMBL/GenBank/DDBJ whole genome shotgun (WGS) entry which is preliminary data.</text>
</comment>
<evidence type="ECO:0008006" key="4">
    <source>
        <dbReference type="Google" id="ProtNLM"/>
    </source>
</evidence>
<organism evidence="2 3">
    <name type="scientific">Talaromyces proteolyticus</name>
    <dbReference type="NCBI Taxonomy" id="1131652"/>
    <lineage>
        <taxon>Eukaryota</taxon>
        <taxon>Fungi</taxon>
        <taxon>Dikarya</taxon>
        <taxon>Ascomycota</taxon>
        <taxon>Pezizomycotina</taxon>
        <taxon>Eurotiomycetes</taxon>
        <taxon>Eurotiomycetidae</taxon>
        <taxon>Eurotiales</taxon>
        <taxon>Trichocomaceae</taxon>
        <taxon>Talaromyces</taxon>
        <taxon>Talaromyces sect. Bacilispori</taxon>
    </lineage>
</organism>
<evidence type="ECO:0000313" key="2">
    <source>
        <dbReference type="EMBL" id="KAH8703275.1"/>
    </source>
</evidence>
<dbReference type="AlphaFoldDB" id="A0AAD4L0J2"/>
<feature type="region of interest" description="Disordered" evidence="1">
    <location>
        <begin position="63"/>
        <end position="83"/>
    </location>
</feature>